<dbReference type="AlphaFoldDB" id="A0A937DC34"/>
<evidence type="ECO:0000313" key="1">
    <source>
        <dbReference type="EMBL" id="MBL0684506.1"/>
    </source>
</evidence>
<dbReference type="Pfam" id="PF11138">
    <property type="entry name" value="DUF2911"/>
    <property type="match status" value="1"/>
</dbReference>
<dbReference type="Gene3D" id="1.25.40.10">
    <property type="entry name" value="Tetratricopeptide repeat domain"/>
    <property type="match status" value="1"/>
</dbReference>
<dbReference type="Proteomes" id="UP000651057">
    <property type="component" value="Unassembled WGS sequence"/>
</dbReference>
<reference evidence="1" key="1">
    <citation type="submission" date="2021-01" db="EMBL/GenBank/DDBJ databases">
        <authorList>
            <person name="Zhong Y.L."/>
        </authorList>
    </citation>
    <scope>NUCLEOTIDE SEQUENCE</scope>
    <source>
        <strain evidence="1">KCTC 23302</strain>
    </source>
</reference>
<keyword evidence="2" id="KW-1185">Reference proteome</keyword>
<organism evidence="1 2">
    <name type="scientific">Aquimarina mytili</name>
    <dbReference type="NCBI Taxonomy" id="874423"/>
    <lineage>
        <taxon>Bacteria</taxon>
        <taxon>Pseudomonadati</taxon>
        <taxon>Bacteroidota</taxon>
        <taxon>Flavobacteriia</taxon>
        <taxon>Flavobacteriales</taxon>
        <taxon>Flavobacteriaceae</taxon>
        <taxon>Aquimarina</taxon>
    </lineage>
</organism>
<name>A0A937DC34_9FLAO</name>
<accession>A0A937DC34</accession>
<dbReference type="SUPFAM" id="SSF48452">
    <property type="entry name" value="TPR-like"/>
    <property type="match status" value="1"/>
</dbReference>
<dbReference type="EMBL" id="JAERQJ010000005">
    <property type="protein sequence ID" value="MBL0684506.1"/>
    <property type="molecule type" value="Genomic_DNA"/>
</dbReference>
<dbReference type="RefSeq" id="WP_201920854.1">
    <property type="nucleotide sequence ID" value="NZ_JAERQJ010000005.1"/>
</dbReference>
<comment type="caution">
    <text evidence="1">The sequence shown here is derived from an EMBL/GenBank/DDBJ whole genome shotgun (WGS) entry which is preliminary data.</text>
</comment>
<protein>
    <submittedName>
        <fullName evidence="1">DUF2911 domain-containing protein</fullName>
    </submittedName>
</protein>
<evidence type="ECO:0000313" key="2">
    <source>
        <dbReference type="Proteomes" id="UP000651057"/>
    </source>
</evidence>
<sequence length="272" mass="30156">MIALLFSATCFAQLKTPAASTSAKVIQTVGLTDIEIHYSRPSARGRSIFGADSVVLFGNLWRTGANAATKIIFGDDVTISGKELKAGAYAILTKPGASRWDIYFYPYESSNWISYVKKEPAVTISSAKTTVSDKIETFTISIDNIAMETADLVFAWEKTKVMLPIQVEVHTKTMANIEKVLAGPTTFDYYRAALYLHESGKDLNTALQYVQKATKADNPRFFQVYREALILADLGRKTEAIIAAKKSLELSKKAGNDDFVRLNEKLIKEWSK</sequence>
<dbReference type="InterPro" id="IPR011990">
    <property type="entry name" value="TPR-like_helical_dom_sf"/>
</dbReference>
<proteinExistence type="predicted"/>
<dbReference type="InterPro" id="IPR021314">
    <property type="entry name" value="DUF2911"/>
</dbReference>
<gene>
    <name evidence="1" type="ORF">JJQ60_13335</name>
</gene>